<feature type="coiled-coil region" evidence="1">
    <location>
        <begin position="70"/>
        <end position="118"/>
    </location>
</feature>
<protein>
    <submittedName>
        <fullName evidence="2">Uncharacterized protein</fullName>
    </submittedName>
</protein>
<keyword evidence="1" id="KW-0175">Coiled coil</keyword>
<proteinExistence type="predicted"/>
<evidence type="ECO:0000313" key="3">
    <source>
        <dbReference type="Proteomes" id="UP001379533"/>
    </source>
</evidence>
<reference evidence="2 3" key="1">
    <citation type="submission" date="2021-12" db="EMBL/GenBank/DDBJ databases">
        <title>Discovery of the Pendulisporaceae a myxobacterial family with distinct sporulation behavior and unique specialized metabolism.</title>
        <authorList>
            <person name="Garcia R."/>
            <person name="Popoff A."/>
            <person name="Bader C.D."/>
            <person name="Loehr J."/>
            <person name="Walesch S."/>
            <person name="Walt C."/>
            <person name="Boldt J."/>
            <person name="Bunk B."/>
            <person name="Haeckl F.J.F.P.J."/>
            <person name="Gunesch A.P."/>
            <person name="Birkelbach J."/>
            <person name="Nuebel U."/>
            <person name="Pietschmann T."/>
            <person name="Bach T."/>
            <person name="Mueller R."/>
        </authorList>
    </citation>
    <scope>NUCLEOTIDE SEQUENCE [LARGE SCALE GENOMIC DNA]</scope>
    <source>
        <strain evidence="2 3">MSr12523</strain>
    </source>
</reference>
<name>A0ABZ2KDI8_9BACT</name>
<evidence type="ECO:0000256" key="1">
    <source>
        <dbReference type="SAM" id="Coils"/>
    </source>
</evidence>
<gene>
    <name evidence="2" type="ORF">LZC95_07770</name>
</gene>
<dbReference type="EMBL" id="CP089982">
    <property type="protein sequence ID" value="WXA96732.1"/>
    <property type="molecule type" value="Genomic_DNA"/>
</dbReference>
<dbReference type="RefSeq" id="WP_394847348.1">
    <property type="nucleotide sequence ID" value="NZ_CP089982.1"/>
</dbReference>
<dbReference type="Proteomes" id="UP001379533">
    <property type="component" value="Chromosome"/>
</dbReference>
<sequence>MDREPRIEAPKTIAEVAATAGWSLRRMKRHLLKVNEEVNGMLLVASRGSNRRWLVRVSVLRHAAPELFEFQDLESEVRELHARIAELEGEQEKAARHAGELLRRLAELEAAQARADKRIGEVALLRVPRSGVAAA</sequence>
<organism evidence="2 3">
    <name type="scientific">Pendulispora brunnea</name>
    <dbReference type="NCBI Taxonomy" id="2905690"/>
    <lineage>
        <taxon>Bacteria</taxon>
        <taxon>Pseudomonadati</taxon>
        <taxon>Myxococcota</taxon>
        <taxon>Myxococcia</taxon>
        <taxon>Myxococcales</taxon>
        <taxon>Sorangiineae</taxon>
        <taxon>Pendulisporaceae</taxon>
        <taxon>Pendulispora</taxon>
    </lineage>
</organism>
<evidence type="ECO:0000313" key="2">
    <source>
        <dbReference type="EMBL" id="WXA96732.1"/>
    </source>
</evidence>
<accession>A0ABZ2KDI8</accession>
<keyword evidence="3" id="KW-1185">Reference proteome</keyword>